<evidence type="ECO:0000256" key="11">
    <source>
        <dbReference type="ARBA" id="ARBA00023128"/>
    </source>
</evidence>
<organism evidence="26 27">
    <name type="scientific">Coptotermes formosanus</name>
    <name type="common">Formosan subterranean termite</name>
    <dbReference type="NCBI Taxonomy" id="36987"/>
    <lineage>
        <taxon>Eukaryota</taxon>
        <taxon>Metazoa</taxon>
        <taxon>Ecdysozoa</taxon>
        <taxon>Arthropoda</taxon>
        <taxon>Hexapoda</taxon>
        <taxon>Insecta</taxon>
        <taxon>Pterygota</taxon>
        <taxon>Neoptera</taxon>
        <taxon>Polyneoptera</taxon>
        <taxon>Dictyoptera</taxon>
        <taxon>Blattodea</taxon>
        <taxon>Blattoidea</taxon>
        <taxon>Termitoidae</taxon>
        <taxon>Rhinotermitidae</taxon>
        <taxon>Coptotermes</taxon>
    </lineage>
</organism>
<evidence type="ECO:0000313" key="26">
    <source>
        <dbReference type="EMBL" id="GFG28737.1"/>
    </source>
</evidence>
<evidence type="ECO:0000256" key="5">
    <source>
        <dbReference type="ARBA" id="ARBA00022516"/>
    </source>
</evidence>
<keyword evidence="9" id="KW-0520">NAD</keyword>
<dbReference type="SUPFAM" id="SSF51735">
    <property type="entry name" value="NAD(P)-binding Rossmann-fold domains"/>
    <property type="match status" value="1"/>
</dbReference>
<dbReference type="PRINTS" id="PR00081">
    <property type="entry name" value="GDHRDH"/>
</dbReference>
<evidence type="ECO:0000256" key="14">
    <source>
        <dbReference type="ARBA" id="ARBA00049069"/>
    </source>
</evidence>
<evidence type="ECO:0000256" key="17">
    <source>
        <dbReference type="ARBA" id="ARBA00052680"/>
    </source>
</evidence>
<reference evidence="27" key="1">
    <citation type="submission" date="2020-01" db="EMBL/GenBank/DDBJ databases">
        <title>Draft genome sequence of the Termite Coptotermes fromosanus.</title>
        <authorList>
            <person name="Itakura S."/>
            <person name="Yosikawa Y."/>
            <person name="Umezawa K."/>
        </authorList>
    </citation>
    <scope>NUCLEOTIDE SEQUENCE [LARGE SCALE GENOMIC DNA]</scope>
</reference>
<evidence type="ECO:0000256" key="13">
    <source>
        <dbReference type="ARBA" id="ARBA00037929"/>
    </source>
</evidence>
<dbReference type="PRINTS" id="PR00080">
    <property type="entry name" value="SDRFAMILY"/>
</dbReference>
<dbReference type="InterPro" id="IPR036291">
    <property type="entry name" value="NAD(P)-bd_dom_sf"/>
</dbReference>
<sequence>MEGGIVAGKIAFVTGAGSGIGRAVCQVLAREGAKVIAADQNGMAAQETKGLISGVGAKDHISVCVDVSTAESVNTAISDAIKHYSQPPSVVVNSAGITRDNFLLKMDEQWFQKVMDVNLKGTFLVVQTAVKAMIDAKMSGGSIINIASIVGKTGNIGQCNYAASKAGVEAFTKTAAKEFGQFGIRCNAVVPGFIKSPMTDTVPEKVLQKIIPFIAMRRMGKPEEVAEVIAFLASDRSSYVNGASIEVTGG</sequence>
<dbReference type="PROSITE" id="PS00061">
    <property type="entry name" value="ADH_SHORT"/>
    <property type="match status" value="1"/>
</dbReference>
<dbReference type="GO" id="GO:0005759">
    <property type="term" value="C:mitochondrial matrix"/>
    <property type="evidence" value="ECO:0007669"/>
    <property type="project" value="UniProtKB-SubCell"/>
</dbReference>
<keyword evidence="7" id="KW-0276">Fatty acid metabolism</keyword>
<evidence type="ECO:0000256" key="22">
    <source>
        <dbReference type="ARBA" id="ARBA00081419"/>
    </source>
</evidence>
<comment type="catalytic activity">
    <reaction evidence="14">
        <text>17beta-estradiol + NAD(+) = estrone + NADH + H(+)</text>
        <dbReference type="Rhea" id="RHEA:24612"/>
        <dbReference type="ChEBI" id="CHEBI:15378"/>
        <dbReference type="ChEBI" id="CHEBI:16469"/>
        <dbReference type="ChEBI" id="CHEBI:17263"/>
        <dbReference type="ChEBI" id="CHEBI:57540"/>
        <dbReference type="ChEBI" id="CHEBI:57945"/>
        <dbReference type="EC" id="1.1.1.62"/>
    </reaction>
    <physiologicalReaction direction="left-to-right" evidence="14">
        <dbReference type="Rhea" id="RHEA:24613"/>
    </physiologicalReaction>
    <physiologicalReaction direction="right-to-left" evidence="14">
        <dbReference type="Rhea" id="RHEA:24614"/>
    </physiologicalReaction>
</comment>
<evidence type="ECO:0000256" key="10">
    <source>
        <dbReference type="ARBA" id="ARBA00023098"/>
    </source>
</evidence>
<evidence type="ECO:0000256" key="2">
    <source>
        <dbReference type="ARBA" id="ARBA00005194"/>
    </source>
</evidence>
<evidence type="ECO:0000256" key="1">
    <source>
        <dbReference type="ARBA" id="ARBA00004305"/>
    </source>
</evidence>
<comment type="pathway">
    <text evidence="13">Steroid biosynthesis; estrogen biosynthesis.</text>
</comment>
<protein>
    <recommendedName>
        <fullName evidence="20">(3R)-3-hydroxyacyl-CoA dehydrogenase</fullName>
        <ecNumber evidence="19">1.1.1.239</ecNumber>
        <ecNumber evidence="4">1.1.1.n12</ecNumber>
    </recommendedName>
    <alternativeName>
        <fullName evidence="22">17-beta-hydroxysteroid dehydrogenase 8</fullName>
    </alternativeName>
    <alternativeName>
        <fullName evidence="21">3-ketoacyl-[acyl-carrier-protein] reductase alpha subunit</fullName>
    </alternativeName>
    <alternativeName>
        <fullName evidence="24">3-oxoacyl-[acyl-carrier-protein] reductase</fullName>
    </alternativeName>
    <alternativeName>
        <fullName evidence="25">Estradiol 17-beta-dehydrogenase 8</fullName>
    </alternativeName>
    <alternativeName>
        <fullName evidence="23">Testosterone 17-beta-dehydrogenase 8</fullName>
    </alternativeName>
</protein>
<dbReference type="GO" id="GO:0006633">
    <property type="term" value="P:fatty acid biosynthetic process"/>
    <property type="evidence" value="ECO:0007669"/>
    <property type="project" value="UniProtKB-KW"/>
</dbReference>
<evidence type="ECO:0000256" key="9">
    <source>
        <dbReference type="ARBA" id="ARBA00023027"/>
    </source>
</evidence>
<evidence type="ECO:0000256" key="8">
    <source>
        <dbReference type="ARBA" id="ARBA00023002"/>
    </source>
</evidence>
<dbReference type="EC" id="1.1.1.n12" evidence="4"/>
<accession>A0A6L2PF43</accession>
<comment type="caution">
    <text evidence="26">The sequence shown here is derived from an EMBL/GenBank/DDBJ whole genome shotgun (WGS) entry which is preliminary data.</text>
</comment>
<dbReference type="GO" id="GO:0048038">
    <property type="term" value="F:quinone binding"/>
    <property type="evidence" value="ECO:0007669"/>
    <property type="project" value="TreeGrafter"/>
</dbReference>
<dbReference type="GO" id="GO:0008210">
    <property type="term" value="P:estrogen metabolic process"/>
    <property type="evidence" value="ECO:0007669"/>
    <property type="project" value="UniProtKB-ARBA"/>
</dbReference>
<evidence type="ECO:0000256" key="25">
    <source>
        <dbReference type="ARBA" id="ARBA00083258"/>
    </source>
</evidence>
<dbReference type="Gene3D" id="3.40.50.720">
    <property type="entry name" value="NAD(P)-binding Rossmann-like Domain"/>
    <property type="match status" value="1"/>
</dbReference>
<evidence type="ECO:0000256" key="3">
    <source>
        <dbReference type="ARBA" id="ARBA00006484"/>
    </source>
</evidence>
<evidence type="ECO:0000256" key="21">
    <source>
        <dbReference type="ARBA" id="ARBA00077835"/>
    </source>
</evidence>
<evidence type="ECO:0000256" key="20">
    <source>
        <dbReference type="ARBA" id="ARBA00070911"/>
    </source>
</evidence>
<proteinExistence type="inferred from homology"/>
<evidence type="ECO:0000256" key="12">
    <source>
        <dbReference type="ARBA" id="ARBA00023160"/>
    </source>
</evidence>
<comment type="catalytic activity">
    <reaction evidence="17">
        <text>a (3R)-3-hydroxyacyl-CoA + NAD(+) = a 3-oxoacyl-CoA + NADH + H(+)</text>
        <dbReference type="Rhea" id="RHEA:32711"/>
        <dbReference type="ChEBI" id="CHEBI:15378"/>
        <dbReference type="ChEBI" id="CHEBI:57319"/>
        <dbReference type="ChEBI" id="CHEBI:57540"/>
        <dbReference type="ChEBI" id="CHEBI:57945"/>
        <dbReference type="ChEBI" id="CHEBI:90726"/>
        <dbReference type="EC" id="1.1.1.n12"/>
    </reaction>
    <physiologicalReaction direction="left-to-right" evidence="17">
        <dbReference type="Rhea" id="RHEA:32712"/>
    </physiologicalReaction>
</comment>
<evidence type="ECO:0000256" key="23">
    <source>
        <dbReference type="ARBA" id="ARBA00081936"/>
    </source>
</evidence>
<keyword evidence="11" id="KW-0496">Mitochondrion</keyword>
<keyword evidence="5" id="KW-0444">Lipid biosynthesis</keyword>
<comment type="subunit">
    <text evidence="18">Heterotetramer with CBR4; contains two molecules of HSD17B8 and CBR4.</text>
</comment>
<dbReference type="InParanoid" id="A0A6L2PF43"/>
<keyword evidence="27" id="KW-1185">Reference proteome</keyword>
<dbReference type="AlphaFoldDB" id="A0A6L2PF43"/>
<comment type="similarity">
    <text evidence="3">Belongs to the short-chain dehydrogenases/reductases (SDR) family.</text>
</comment>
<comment type="catalytic activity">
    <reaction evidence="15">
        <text>testosterone + NAD(+) = androst-4-ene-3,17-dione + NADH + H(+)</text>
        <dbReference type="Rhea" id="RHEA:14929"/>
        <dbReference type="ChEBI" id="CHEBI:15378"/>
        <dbReference type="ChEBI" id="CHEBI:16422"/>
        <dbReference type="ChEBI" id="CHEBI:17347"/>
        <dbReference type="ChEBI" id="CHEBI:57540"/>
        <dbReference type="ChEBI" id="CHEBI:57945"/>
        <dbReference type="EC" id="1.1.1.239"/>
    </reaction>
    <physiologicalReaction direction="left-to-right" evidence="15">
        <dbReference type="Rhea" id="RHEA:14930"/>
    </physiologicalReaction>
</comment>
<dbReference type="FunFam" id="3.40.50.720:FF:000231">
    <property type="entry name" value="Estradiol 17-beta-dehydrogenase 8"/>
    <property type="match status" value="1"/>
</dbReference>
<dbReference type="InterPro" id="IPR020904">
    <property type="entry name" value="Sc_DH/Rdtase_CS"/>
</dbReference>
<evidence type="ECO:0000256" key="18">
    <source>
        <dbReference type="ARBA" id="ARBA00065174"/>
    </source>
</evidence>
<keyword evidence="8" id="KW-0560">Oxidoreductase</keyword>
<dbReference type="FunCoup" id="A0A6L2PF43">
    <property type="interactions" value="595"/>
</dbReference>
<dbReference type="InterPro" id="IPR002347">
    <property type="entry name" value="SDR_fam"/>
</dbReference>
<evidence type="ECO:0000256" key="4">
    <source>
        <dbReference type="ARBA" id="ARBA00012456"/>
    </source>
</evidence>
<evidence type="ECO:0000256" key="6">
    <source>
        <dbReference type="ARBA" id="ARBA00022553"/>
    </source>
</evidence>
<keyword evidence="12" id="KW-0275">Fatty acid biosynthesis</keyword>
<evidence type="ECO:0000313" key="27">
    <source>
        <dbReference type="Proteomes" id="UP000502823"/>
    </source>
</evidence>
<comment type="subcellular location">
    <subcellularLocation>
        <location evidence="1">Mitochondrion matrix</location>
    </subcellularLocation>
</comment>
<name>A0A6L2PF43_COPFO</name>
<dbReference type="GO" id="GO:0047035">
    <property type="term" value="F:testosterone dehydrogenase (NAD+) activity"/>
    <property type="evidence" value="ECO:0007669"/>
    <property type="project" value="UniProtKB-EC"/>
</dbReference>
<dbReference type="OrthoDB" id="1888931at2759"/>
<evidence type="ECO:0000256" key="15">
    <source>
        <dbReference type="ARBA" id="ARBA00050232"/>
    </source>
</evidence>
<dbReference type="Proteomes" id="UP000502823">
    <property type="component" value="Unassembled WGS sequence"/>
</dbReference>
<comment type="pathway">
    <text evidence="2">Lipid metabolism; fatty acid biosynthesis.</text>
</comment>
<dbReference type="GO" id="GO:0004303">
    <property type="term" value="F:estradiol 17-beta-dehydrogenase [NAD(P)+] activity"/>
    <property type="evidence" value="ECO:0007669"/>
    <property type="project" value="UniProtKB-EC"/>
</dbReference>
<dbReference type="Pfam" id="PF13561">
    <property type="entry name" value="adh_short_C2"/>
    <property type="match status" value="1"/>
</dbReference>
<dbReference type="PANTHER" id="PTHR42760:SF83">
    <property type="entry name" value="(3R)-3-HYDROXYACYL-COA DEHYDROGENASE"/>
    <property type="match status" value="1"/>
</dbReference>
<evidence type="ECO:0000256" key="7">
    <source>
        <dbReference type="ARBA" id="ARBA00022832"/>
    </source>
</evidence>
<evidence type="ECO:0000256" key="16">
    <source>
        <dbReference type="ARBA" id="ARBA00050435"/>
    </source>
</evidence>
<evidence type="ECO:0000256" key="19">
    <source>
        <dbReference type="ARBA" id="ARBA00066822"/>
    </source>
</evidence>
<keyword evidence="6" id="KW-0597">Phosphoprotein</keyword>
<evidence type="ECO:0000256" key="24">
    <source>
        <dbReference type="ARBA" id="ARBA00083097"/>
    </source>
</evidence>
<dbReference type="PANTHER" id="PTHR42760">
    <property type="entry name" value="SHORT-CHAIN DEHYDROGENASES/REDUCTASES FAMILY MEMBER"/>
    <property type="match status" value="1"/>
</dbReference>
<dbReference type="EMBL" id="BLKM01000078">
    <property type="protein sequence ID" value="GFG28737.1"/>
    <property type="molecule type" value="Genomic_DNA"/>
</dbReference>
<gene>
    <name evidence="26" type="ORF">Cfor_06017</name>
</gene>
<dbReference type="EC" id="1.1.1.239" evidence="19"/>
<comment type="catalytic activity">
    <reaction evidence="16">
        <text>17beta-hydroxy-5alpha-androstan-3-one + NAD(+) = 5alpha-androstan-3,17-dione + NADH + H(+)</text>
        <dbReference type="Rhea" id="RHEA:41992"/>
        <dbReference type="ChEBI" id="CHEBI:15378"/>
        <dbReference type="ChEBI" id="CHEBI:15994"/>
        <dbReference type="ChEBI" id="CHEBI:16330"/>
        <dbReference type="ChEBI" id="CHEBI:57540"/>
        <dbReference type="ChEBI" id="CHEBI:57945"/>
    </reaction>
    <physiologicalReaction direction="left-to-right" evidence="16">
        <dbReference type="Rhea" id="RHEA:41993"/>
    </physiologicalReaction>
</comment>
<keyword evidence="10" id="KW-0443">Lipid metabolism</keyword>